<evidence type="ECO:0008006" key="3">
    <source>
        <dbReference type="Google" id="ProtNLM"/>
    </source>
</evidence>
<reference evidence="1 2" key="1">
    <citation type="submission" date="2018-06" db="EMBL/GenBank/DDBJ databases">
        <title>Three novel Pseudomonas species isolated from symptomatic oak.</title>
        <authorList>
            <person name="Bueno-Gonzalez V."/>
            <person name="Brady C."/>
        </authorList>
    </citation>
    <scope>NUCLEOTIDE SEQUENCE [LARGE SCALE GENOMIC DNA]</scope>
    <source>
        <strain evidence="1 2">P6B</strain>
    </source>
</reference>
<dbReference type="AlphaFoldDB" id="A0A4Q9R696"/>
<dbReference type="InterPro" id="IPR010985">
    <property type="entry name" value="Ribbon_hlx_hlx"/>
</dbReference>
<dbReference type="OrthoDB" id="9133534at2"/>
<evidence type="ECO:0000313" key="1">
    <source>
        <dbReference type="EMBL" id="TBU94661.1"/>
    </source>
</evidence>
<name>A0A4Q9R696_9GAMM</name>
<dbReference type="EMBL" id="QJUL01000009">
    <property type="protein sequence ID" value="TBU94661.1"/>
    <property type="molecule type" value="Genomic_DNA"/>
</dbReference>
<dbReference type="SUPFAM" id="SSF47598">
    <property type="entry name" value="Ribbon-helix-helix"/>
    <property type="match status" value="1"/>
</dbReference>
<dbReference type="GO" id="GO:0006355">
    <property type="term" value="P:regulation of DNA-templated transcription"/>
    <property type="evidence" value="ECO:0007669"/>
    <property type="project" value="InterPro"/>
</dbReference>
<dbReference type="Proteomes" id="UP000293172">
    <property type="component" value="Unassembled WGS sequence"/>
</dbReference>
<evidence type="ECO:0000313" key="2">
    <source>
        <dbReference type="Proteomes" id="UP000293172"/>
    </source>
</evidence>
<protein>
    <recommendedName>
        <fullName evidence="3">CopG-like ribbon-helix-helix domain-containing protein</fullName>
    </recommendedName>
</protein>
<sequence length="64" mass="7056">MAITKTEVISVRVPLDAKAALVTAAERERRSLASMVEFMILDYCRTRGIELASLNKPSTSQKST</sequence>
<proteinExistence type="predicted"/>
<organism evidence="1 2">
    <name type="scientific">Phytopseudomonas dryadis</name>
    <dbReference type="NCBI Taxonomy" id="2487520"/>
    <lineage>
        <taxon>Bacteria</taxon>
        <taxon>Pseudomonadati</taxon>
        <taxon>Pseudomonadota</taxon>
        <taxon>Gammaproteobacteria</taxon>
        <taxon>Pseudomonadales</taxon>
        <taxon>Pseudomonadaceae</taxon>
        <taxon>Phytopseudomonas</taxon>
    </lineage>
</organism>
<gene>
    <name evidence="1" type="ORF">DNK44_08165</name>
</gene>
<accession>A0A4Q9R696</accession>
<comment type="caution">
    <text evidence="1">The sequence shown here is derived from an EMBL/GenBank/DDBJ whole genome shotgun (WGS) entry which is preliminary data.</text>
</comment>